<organism evidence="5 6">
    <name type="scientific">Thalassotalea fonticola</name>
    <dbReference type="NCBI Taxonomy" id="3065649"/>
    <lineage>
        <taxon>Bacteria</taxon>
        <taxon>Pseudomonadati</taxon>
        <taxon>Pseudomonadota</taxon>
        <taxon>Gammaproteobacteria</taxon>
        <taxon>Alteromonadales</taxon>
        <taxon>Colwelliaceae</taxon>
        <taxon>Thalassotalea</taxon>
    </lineage>
</organism>
<keyword evidence="2 5" id="KW-0238">DNA-binding</keyword>
<dbReference type="EMBL" id="CP136600">
    <property type="protein sequence ID" value="WOH36716.1"/>
    <property type="molecule type" value="Genomic_DNA"/>
</dbReference>
<dbReference type="PROSITE" id="PS50949">
    <property type="entry name" value="HTH_GNTR"/>
    <property type="match status" value="1"/>
</dbReference>
<dbReference type="InterPro" id="IPR008920">
    <property type="entry name" value="TF_FadR/GntR_C"/>
</dbReference>
<dbReference type="SMART" id="SM00895">
    <property type="entry name" value="FCD"/>
    <property type="match status" value="1"/>
</dbReference>
<evidence type="ECO:0000256" key="2">
    <source>
        <dbReference type="ARBA" id="ARBA00023125"/>
    </source>
</evidence>
<dbReference type="GO" id="GO:0003677">
    <property type="term" value="F:DNA binding"/>
    <property type="evidence" value="ECO:0007669"/>
    <property type="project" value="UniProtKB-KW"/>
</dbReference>
<sequence>MTTKSSNFASQVLGNLKNDILSGEFAPGTKLLMSKLKERYAVGTSPLREALSQLLVEELVIVENQRGFRVSPISIDELEDIYQARAQIETLCIKMAVELGDDDWEAKIIAAAHCLNKYGNSENIDVTIWQKRHKDFHDAIAEGCGSHQLIQVRQSLADKATRYRNIWLRANIGQDDVLKANQQEHLKIQNAVLNRDGQQAQNLIFKHLMTPVAIIKTLMKAHN</sequence>
<dbReference type="Pfam" id="PF07729">
    <property type="entry name" value="FCD"/>
    <property type="match status" value="1"/>
</dbReference>
<dbReference type="RefSeq" id="WP_348395528.1">
    <property type="nucleotide sequence ID" value="NZ_CP136600.1"/>
</dbReference>
<evidence type="ECO:0000313" key="6">
    <source>
        <dbReference type="Proteomes" id="UP001301442"/>
    </source>
</evidence>
<evidence type="ECO:0000256" key="3">
    <source>
        <dbReference type="ARBA" id="ARBA00023163"/>
    </source>
</evidence>
<evidence type="ECO:0000256" key="1">
    <source>
        <dbReference type="ARBA" id="ARBA00023015"/>
    </source>
</evidence>
<keyword evidence="6" id="KW-1185">Reference proteome</keyword>
<dbReference type="SUPFAM" id="SSF46785">
    <property type="entry name" value="Winged helix' DNA-binding domain"/>
    <property type="match status" value="1"/>
</dbReference>
<dbReference type="PANTHER" id="PTHR43537">
    <property type="entry name" value="TRANSCRIPTIONAL REGULATOR, GNTR FAMILY"/>
    <property type="match status" value="1"/>
</dbReference>
<gene>
    <name evidence="5" type="primary">csiR</name>
    <name evidence="5" type="ORF">RI844_15260</name>
</gene>
<dbReference type="Gene3D" id="1.20.120.530">
    <property type="entry name" value="GntR ligand-binding domain-like"/>
    <property type="match status" value="1"/>
</dbReference>
<feature type="domain" description="HTH gntR-type" evidence="4">
    <location>
        <begin position="6"/>
        <end position="73"/>
    </location>
</feature>
<dbReference type="SMART" id="SM00345">
    <property type="entry name" value="HTH_GNTR"/>
    <property type="match status" value="1"/>
</dbReference>
<keyword evidence="3" id="KW-0804">Transcription</keyword>
<dbReference type="Proteomes" id="UP001301442">
    <property type="component" value="Chromosome"/>
</dbReference>
<dbReference type="InterPro" id="IPR011711">
    <property type="entry name" value="GntR_C"/>
</dbReference>
<reference evidence="5 6" key="1">
    <citation type="submission" date="2023-09" db="EMBL/GenBank/DDBJ databases">
        <authorList>
            <person name="Qi X."/>
        </authorList>
    </citation>
    <scope>NUCLEOTIDE SEQUENCE [LARGE SCALE GENOMIC DNA]</scope>
    <source>
        <strain evidence="5 6">S1-1</strain>
    </source>
</reference>
<name>A0ABZ0GLP0_9GAMM</name>
<evidence type="ECO:0000259" key="4">
    <source>
        <dbReference type="PROSITE" id="PS50949"/>
    </source>
</evidence>
<dbReference type="InterPro" id="IPR036390">
    <property type="entry name" value="WH_DNA-bd_sf"/>
</dbReference>
<dbReference type="InterPro" id="IPR000524">
    <property type="entry name" value="Tscrpt_reg_HTH_GntR"/>
</dbReference>
<evidence type="ECO:0000313" key="5">
    <source>
        <dbReference type="EMBL" id="WOH36716.1"/>
    </source>
</evidence>
<accession>A0ABZ0GLP0</accession>
<dbReference type="SUPFAM" id="SSF48008">
    <property type="entry name" value="GntR ligand-binding domain-like"/>
    <property type="match status" value="1"/>
</dbReference>
<proteinExistence type="predicted"/>
<dbReference type="NCBIfam" id="NF008576">
    <property type="entry name" value="PRK11534.1"/>
    <property type="match status" value="1"/>
</dbReference>
<protein>
    <submittedName>
        <fullName evidence="5">DNA-binding transcriptional regulator CsiR</fullName>
    </submittedName>
</protein>
<dbReference type="Gene3D" id="1.10.10.10">
    <property type="entry name" value="Winged helix-like DNA-binding domain superfamily/Winged helix DNA-binding domain"/>
    <property type="match status" value="1"/>
</dbReference>
<keyword evidence="1" id="KW-0805">Transcription regulation</keyword>
<dbReference type="Pfam" id="PF00392">
    <property type="entry name" value="GntR"/>
    <property type="match status" value="1"/>
</dbReference>
<dbReference type="PANTHER" id="PTHR43537:SF20">
    <property type="entry name" value="HTH-TYPE TRANSCRIPTIONAL REPRESSOR GLAR"/>
    <property type="match status" value="1"/>
</dbReference>
<dbReference type="InterPro" id="IPR036388">
    <property type="entry name" value="WH-like_DNA-bd_sf"/>
</dbReference>